<accession>A0ACC0VDC2</accession>
<dbReference type="EMBL" id="CM047940">
    <property type="protein sequence ID" value="KAI9903825.1"/>
    <property type="molecule type" value="Genomic_DNA"/>
</dbReference>
<name>A0ACC0VDC2_9HYPO</name>
<comment type="caution">
    <text evidence="1">The sequence shown here is derived from an EMBL/GenBank/DDBJ whole genome shotgun (WGS) entry which is preliminary data.</text>
</comment>
<organism evidence="1 2">
    <name type="scientific">Trichothecium roseum</name>
    <dbReference type="NCBI Taxonomy" id="47278"/>
    <lineage>
        <taxon>Eukaryota</taxon>
        <taxon>Fungi</taxon>
        <taxon>Dikarya</taxon>
        <taxon>Ascomycota</taxon>
        <taxon>Pezizomycotina</taxon>
        <taxon>Sordariomycetes</taxon>
        <taxon>Hypocreomycetidae</taxon>
        <taxon>Hypocreales</taxon>
        <taxon>Hypocreales incertae sedis</taxon>
        <taxon>Trichothecium</taxon>
    </lineage>
</organism>
<gene>
    <name evidence="1" type="ORF">N3K66_000354</name>
</gene>
<proteinExistence type="predicted"/>
<protein>
    <submittedName>
        <fullName evidence="1">Uncharacterized protein</fullName>
    </submittedName>
</protein>
<evidence type="ECO:0000313" key="1">
    <source>
        <dbReference type="EMBL" id="KAI9903825.1"/>
    </source>
</evidence>
<keyword evidence="2" id="KW-1185">Reference proteome</keyword>
<reference evidence="1" key="1">
    <citation type="submission" date="2022-10" db="EMBL/GenBank/DDBJ databases">
        <title>Complete Genome of Trichothecium roseum strain YXFP-22015, a Plant Pathogen Isolated from Citrus.</title>
        <authorList>
            <person name="Wang Y."/>
            <person name="Zhu L."/>
        </authorList>
    </citation>
    <scope>NUCLEOTIDE SEQUENCE</scope>
    <source>
        <strain evidence="1">YXFP-22015</strain>
    </source>
</reference>
<sequence>MPRLTDLANEVLLQIVSCLEPDIERHVGPYHTWGQLLEIQAKRARLQLQTINALALSCKRLHSLVTPVLYSYIALTDTSRYAQPQLPLLLHTLENNESLKNCVRRAAVGGLDASQFQALFWLPRIHSLSIRDFADWQALEWEGEEHVGTSPVRTLRLANCGAHEPTLKDILSWPSALEELWYEADQGEWDGHYEGEEAPGYSVAAVERCLKSQAGSLRKLIFSRPVQCHEGLGYSGVVDLSGFRRLESLSINHVFLVSWEQDSNVWERLPKSLVELDVFYDDRDCVTFMMGDAQRPEWLFTLLEKKRQCCPALERVRILSFEWDSAMEEEEEEEEGEEREQDQQGDWVPGRELVQAFARAEVSFSLCLHEDRRFKYVANGKGWEDDWEAKVKDHMEALENVEDPLFWPDYVRNAADTAGSQAPTSTIDQQQPRLLPLNSKMADTEAPVARRGMFALGRDILTRKHWLSPYLVACFFLADCLVCALILWKVPYTEIDWVAYMEQVAQFVGGERDYTKITGGTGPLVYPAAHVYIFTGLYKLTDEGKNIFLAQQIFAVLYLGTLAIVMMCYWKAGVPTHVFPALVISYRLHSLFLLRCFNDCVAAFFLWLAIFCFQRRLWTFGAVAYSLGLGVKMSLLLALPAVGILLFLGRGLAGSLRLLWIVVQVQIALAVPFMSTNFWGYLSRAFEFSRVFMFKWTVNWRFVGEEVFLSKPFAATLLALHVAVLFEFIRGRWIRPTDRSLTALLPDIVFFRPPYSQHMELLVSSRVTPAFVMDAILAAMAIGMLFARSLHYQFYAYLAWATPYLLWRFTGSAALTLIGTCAQEVAWNVYPSTTRSSMSAVASLALIVVGAYFTKFPEGSVSEKSPVEPLVDNEKKKS</sequence>
<dbReference type="Proteomes" id="UP001163324">
    <property type="component" value="Chromosome 1"/>
</dbReference>
<evidence type="ECO:0000313" key="2">
    <source>
        <dbReference type="Proteomes" id="UP001163324"/>
    </source>
</evidence>